<dbReference type="EMBL" id="GBXM01101396">
    <property type="protein sequence ID" value="JAH07181.1"/>
    <property type="molecule type" value="Transcribed_RNA"/>
</dbReference>
<reference evidence="1" key="1">
    <citation type="submission" date="2014-11" db="EMBL/GenBank/DDBJ databases">
        <authorList>
            <person name="Amaro Gonzalez C."/>
        </authorList>
    </citation>
    <scope>NUCLEOTIDE SEQUENCE</scope>
</reference>
<sequence length="60" mass="6731">MKNCTGGLVFFKDLQCLVSRFPFDFHSSALCGTPLKFSSSLVYRTLFLLADIVHSVHDGY</sequence>
<organism evidence="1">
    <name type="scientific">Anguilla anguilla</name>
    <name type="common">European freshwater eel</name>
    <name type="synonym">Muraena anguilla</name>
    <dbReference type="NCBI Taxonomy" id="7936"/>
    <lineage>
        <taxon>Eukaryota</taxon>
        <taxon>Metazoa</taxon>
        <taxon>Chordata</taxon>
        <taxon>Craniata</taxon>
        <taxon>Vertebrata</taxon>
        <taxon>Euteleostomi</taxon>
        <taxon>Actinopterygii</taxon>
        <taxon>Neopterygii</taxon>
        <taxon>Teleostei</taxon>
        <taxon>Anguilliformes</taxon>
        <taxon>Anguillidae</taxon>
        <taxon>Anguilla</taxon>
    </lineage>
</organism>
<accession>A0A0E9PRD0</accession>
<reference evidence="1" key="2">
    <citation type="journal article" date="2015" name="Fish Shellfish Immunol.">
        <title>Early steps in the European eel (Anguilla anguilla)-Vibrio vulnificus interaction in the gills: Role of the RtxA13 toxin.</title>
        <authorList>
            <person name="Callol A."/>
            <person name="Pajuelo D."/>
            <person name="Ebbesson L."/>
            <person name="Teles M."/>
            <person name="MacKenzie S."/>
            <person name="Amaro C."/>
        </authorList>
    </citation>
    <scope>NUCLEOTIDE SEQUENCE</scope>
</reference>
<proteinExistence type="predicted"/>
<dbReference type="AlphaFoldDB" id="A0A0E9PRD0"/>
<evidence type="ECO:0000313" key="1">
    <source>
        <dbReference type="EMBL" id="JAH07181.1"/>
    </source>
</evidence>
<protein>
    <submittedName>
        <fullName evidence="1">Uncharacterized protein</fullName>
    </submittedName>
</protein>
<name>A0A0E9PRD0_ANGAN</name>